<evidence type="ECO:0000256" key="7">
    <source>
        <dbReference type="RuleBase" id="RU363032"/>
    </source>
</evidence>
<dbReference type="InterPro" id="IPR035906">
    <property type="entry name" value="MetI-like_sf"/>
</dbReference>
<feature type="transmembrane region" description="Helical" evidence="7">
    <location>
        <begin position="193"/>
        <end position="215"/>
    </location>
</feature>
<evidence type="ECO:0000313" key="9">
    <source>
        <dbReference type="EMBL" id="PXW89366.1"/>
    </source>
</evidence>
<feature type="transmembrane region" description="Helical" evidence="7">
    <location>
        <begin position="103"/>
        <end position="125"/>
    </location>
</feature>
<reference evidence="9 10" key="1">
    <citation type="submission" date="2018-05" db="EMBL/GenBank/DDBJ databases">
        <title>Genomic Encyclopedia of Type Strains, Phase IV (KMG-IV): sequencing the most valuable type-strain genomes for metagenomic binning, comparative biology and taxonomic classification.</title>
        <authorList>
            <person name="Goeker M."/>
        </authorList>
    </citation>
    <scope>NUCLEOTIDE SEQUENCE [LARGE SCALE GENOMIC DNA]</scope>
    <source>
        <strain evidence="9 10">DSM 28556</strain>
    </source>
</reference>
<evidence type="ECO:0000259" key="8">
    <source>
        <dbReference type="PROSITE" id="PS50928"/>
    </source>
</evidence>
<keyword evidence="6 7" id="KW-0472">Membrane</keyword>
<dbReference type="SUPFAM" id="SSF161098">
    <property type="entry name" value="MetI-like"/>
    <property type="match status" value="1"/>
</dbReference>
<feature type="transmembrane region" description="Helical" evidence="7">
    <location>
        <begin position="67"/>
        <end position="91"/>
    </location>
</feature>
<evidence type="ECO:0000256" key="4">
    <source>
        <dbReference type="ARBA" id="ARBA00022692"/>
    </source>
</evidence>
<evidence type="ECO:0000256" key="5">
    <source>
        <dbReference type="ARBA" id="ARBA00022989"/>
    </source>
</evidence>
<evidence type="ECO:0000256" key="6">
    <source>
        <dbReference type="ARBA" id="ARBA00023136"/>
    </source>
</evidence>
<comment type="caution">
    <text evidence="9">The sequence shown here is derived from an EMBL/GenBank/DDBJ whole genome shotgun (WGS) entry which is preliminary data.</text>
</comment>
<dbReference type="GO" id="GO:0055085">
    <property type="term" value="P:transmembrane transport"/>
    <property type="evidence" value="ECO:0007669"/>
    <property type="project" value="InterPro"/>
</dbReference>
<proteinExistence type="inferred from homology"/>
<feature type="transmembrane region" description="Helical" evidence="7">
    <location>
        <begin position="137"/>
        <end position="159"/>
    </location>
</feature>
<dbReference type="Pfam" id="PF00528">
    <property type="entry name" value="BPD_transp_1"/>
    <property type="match status" value="1"/>
</dbReference>
<accession>A0A2V3W6Z8</accession>
<feature type="transmembrane region" description="Helical" evidence="7">
    <location>
        <begin position="7"/>
        <end position="30"/>
    </location>
</feature>
<feature type="transmembrane region" description="Helical" evidence="7">
    <location>
        <begin position="235"/>
        <end position="258"/>
    </location>
</feature>
<dbReference type="PROSITE" id="PS50928">
    <property type="entry name" value="ABC_TM1"/>
    <property type="match status" value="1"/>
</dbReference>
<gene>
    <name evidence="9" type="ORF">DFR56_102143</name>
</gene>
<feature type="domain" description="ABC transmembrane type-1" evidence="8">
    <location>
        <begin position="68"/>
        <end position="258"/>
    </location>
</feature>
<dbReference type="AlphaFoldDB" id="A0A2V3W6Z8"/>
<comment type="subcellular location">
    <subcellularLocation>
        <location evidence="1 7">Cell membrane</location>
        <topology evidence="1 7">Multi-pass membrane protein</topology>
    </subcellularLocation>
</comment>
<dbReference type="PANTHER" id="PTHR43744:SF8">
    <property type="entry name" value="SN-GLYCEROL-3-PHOSPHATE TRANSPORT SYSTEM PERMEASE PROTEIN UGPE"/>
    <property type="match status" value="1"/>
</dbReference>
<dbReference type="Gene3D" id="1.10.3720.10">
    <property type="entry name" value="MetI-like"/>
    <property type="match status" value="1"/>
</dbReference>
<keyword evidence="5 7" id="KW-1133">Transmembrane helix</keyword>
<keyword evidence="2 7" id="KW-0813">Transport</keyword>
<dbReference type="EMBL" id="QJJQ01000002">
    <property type="protein sequence ID" value="PXW89366.1"/>
    <property type="molecule type" value="Genomic_DNA"/>
</dbReference>
<dbReference type="Proteomes" id="UP000247978">
    <property type="component" value="Unassembled WGS sequence"/>
</dbReference>
<evidence type="ECO:0000256" key="3">
    <source>
        <dbReference type="ARBA" id="ARBA00022475"/>
    </source>
</evidence>
<keyword evidence="3" id="KW-1003">Cell membrane</keyword>
<sequence>MKKWFWVVVLYVVLATSTVFFLTPFIYALFNSFKSENEIFQVPQSFFPREIIFTNYESILEGHFIDYFMNSVLITVSGVLLIAILSSLAGYAFARLPFKGSHIILVALLLVITLPIAVFLIPMYLLEDSLGLLNTRLGLILPNVAVGLPFSIFIMRAAFIGIPKEIEESAQIDGCGIFQTWWRIMLPMARNGLITVIIFSFYVIWGEYTMAKVLATDQIAMPLTVGLTLLKGEAWALGTLSAVITLSMLPPIIIFILFQKQVVEGLSQGSIKG</sequence>
<dbReference type="InterPro" id="IPR000515">
    <property type="entry name" value="MetI-like"/>
</dbReference>
<evidence type="ECO:0000256" key="2">
    <source>
        <dbReference type="ARBA" id="ARBA00022448"/>
    </source>
</evidence>
<dbReference type="CDD" id="cd06261">
    <property type="entry name" value="TM_PBP2"/>
    <property type="match status" value="1"/>
</dbReference>
<protein>
    <submittedName>
        <fullName evidence="9">Carbohydrate ABC transporter membrane protein 2 (CUT1 family)</fullName>
    </submittedName>
</protein>
<organism evidence="9 10">
    <name type="scientific">Pseudogracilibacillus auburnensis</name>
    <dbReference type="NCBI Taxonomy" id="1494959"/>
    <lineage>
        <taxon>Bacteria</taxon>
        <taxon>Bacillati</taxon>
        <taxon>Bacillota</taxon>
        <taxon>Bacilli</taxon>
        <taxon>Bacillales</taxon>
        <taxon>Bacillaceae</taxon>
        <taxon>Pseudogracilibacillus</taxon>
    </lineage>
</organism>
<evidence type="ECO:0000313" key="10">
    <source>
        <dbReference type="Proteomes" id="UP000247978"/>
    </source>
</evidence>
<dbReference type="GO" id="GO:0005886">
    <property type="term" value="C:plasma membrane"/>
    <property type="evidence" value="ECO:0007669"/>
    <property type="project" value="UniProtKB-SubCell"/>
</dbReference>
<evidence type="ECO:0000256" key="1">
    <source>
        <dbReference type="ARBA" id="ARBA00004651"/>
    </source>
</evidence>
<name>A0A2V3W6Z8_9BACI</name>
<keyword evidence="4 7" id="KW-0812">Transmembrane</keyword>
<comment type="similarity">
    <text evidence="7">Belongs to the binding-protein-dependent transport system permease family.</text>
</comment>
<dbReference type="PANTHER" id="PTHR43744">
    <property type="entry name" value="ABC TRANSPORTER PERMEASE PROTEIN MG189-RELATED-RELATED"/>
    <property type="match status" value="1"/>
</dbReference>
<keyword evidence="10" id="KW-1185">Reference proteome</keyword>
<dbReference type="RefSeq" id="WP_207518899.1">
    <property type="nucleotide sequence ID" value="NZ_JADIJL010000001.1"/>
</dbReference>